<reference evidence="1 2" key="1">
    <citation type="submission" date="2019-07" db="EMBL/GenBank/DDBJ databases">
        <authorList>
            <person name="Jastrzebski P J."/>
            <person name="Paukszto L."/>
            <person name="Jastrzebski P J."/>
        </authorList>
    </citation>
    <scope>NUCLEOTIDE SEQUENCE [LARGE SCALE GENOMIC DNA]</scope>
    <source>
        <strain evidence="1 2">WMS-il1</strain>
    </source>
</reference>
<gene>
    <name evidence="1" type="ORF">WMSIL1_LOCUS3319</name>
</gene>
<dbReference type="InterPro" id="IPR015915">
    <property type="entry name" value="Kelch-typ_b-propeller"/>
</dbReference>
<name>A0A564Y686_HYMDI</name>
<organism evidence="1 2">
    <name type="scientific">Hymenolepis diminuta</name>
    <name type="common">Rat tapeworm</name>
    <dbReference type="NCBI Taxonomy" id="6216"/>
    <lineage>
        <taxon>Eukaryota</taxon>
        <taxon>Metazoa</taxon>
        <taxon>Spiralia</taxon>
        <taxon>Lophotrochozoa</taxon>
        <taxon>Platyhelminthes</taxon>
        <taxon>Cestoda</taxon>
        <taxon>Eucestoda</taxon>
        <taxon>Cyclophyllidea</taxon>
        <taxon>Hymenolepididae</taxon>
        <taxon>Hymenolepis</taxon>
    </lineage>
</organism>
<dbReference type="EMBL" id="CABIJS010000105">
    <property type="protein sequence ID" value="VUZ42760.1"/>
    <property type="molecule type" value="Genomic_DNA"/>
</dbReference>
<dbReference type="SUPFAM" id="SSF117281">
    <property type="entry name" value="Kelch motif"/>
    <property type="match status" value="1"/>
</dbReference>
<evidence type="ECO:0000313" key="2">
    <source>
        <dbReference type="Proteomes" id="UP000321570"/>
    </source>
</evidence>
<protein>
    <submittedName>
        <fullName evidence="1">Uncharacterized protein</fullName>
    </submittedName>
</protein>
<dbReference type="Gene3D" id="2.130.10.80">
    <property type="entry name" value="Galactose oxidase/kelch, beta-propeller"/>
    <property type="match status" value="1"/>
</dbReference>
<sequence length="161" mass="17865">MPSTSTGPEGQTFVQEILAVFGRQNNAIHVCVECSKVDVKLQIPVKGHTVIFAFQTQLVLIGGDPESKSVDLFDPSTGQIPSLPDMIHARHLPACETTESEIFVFSCFSQSSAGVFSNEVYETASGRRVIVLVFRLLLCHKVVSRDRKSWWFLLGGRLYHP</sequence>
<dbReference type="AlphaFoldDB" id="A0A564Y686"/>
<evidence type="ECO:0000313" key="1">
    <source>
        <dbReference type="EMBL" id="VUZ42760.1"/>
    </source>
</evidence>
<accession>A0A564Y686</accession>
<dbReference type="InterPro" id="IPR037293">
    <property type="entry name" value="Gal_Oxidase_central_sf"/>
</dbReference>
<keyword evidence="2" id="KW-1185">Reference proteome</keyword>
<dbReference type="Proteomes" id="UP000321570">
    <property type="component" value="Unassembled WGS sequence"/>
</dbReference>
<proteinExistence type="predicted"/>